<keyword evidence="5 10" id="KW-0067">ATP-binding</keyword>
<organism evidence="12 13">
    <name type="scientific">Candidatus Butyricicoccus avistercoris</name>
    <dbReference type="NCBI Taxonomy" id="2838518"/>
    <lineage>
        <taxon>Bacteria</taxon>
        <taxon>Bacillati</taxon>
        <taxon>Bacillota</taxon>
        <taxon>Clostridia</taxon>
        <taxon>Eubacteriales</taxon>
        <taxon>Butyricicoccaceae</taxon>
        <taxon>Butyricicoccus</taxon>
    </lineage>
</organism>
<evidence type="ECO:0000256" key="3">
    <source>
        <dbReference type="ARBA" id="ARBA00022618"/>
    </source>
</evidence>
<dbReference type="SUPFAM" id="SSF52540">
    <property type="entry name" value="P-loop containing nucleoside triphosphate hydrolases"/>
    <property type="match status" value="1"/>
</dbReference>
<dbReference type="GO" id="GO:0016887">
    <property type="term" value="F:ATP hydrolysis activity"/>
    <property type="evidence" value="ECO:0007669"/>
    <property type="project" value="InterPro"/>
</dbReference>
<dbReference type="InterPro" id="IPR010223">
    <property type="entry name" value="MinD"/>
</dbReference>
<keyword evidence="4 10" id="KW-0547">Nucleotide-binding</keyword>
<dbReference type="GO" id="GO:0005829">
    <property type="term" value="C:cytosol"/>
    <property type="evidence" value="ECO:0007669"/>
    <property type="project" value="TreeGrafter"/>
</dbReference>
<evidence type="ECO:0000256" key="4">
    <source>
        <dbReference type="ARBA" id="ARBA00022741"/>
    </source>
</evidence>
<evidence type="ECO:0000256" key="9">
    <source>
        <dbReference type="ARBA" id="ARBA00032845"/>
    </source>
</evidence>
<evidence type="ECO:0000256" key="5">
    <source>
        <dbReference type="ARBA" id="ARBA00022840"/>
    </source>
</evidence>
<dbReference type="NCBIfam" id="TIGR01968">
    <property type="entry name" value="minD_bact"/>
    <property type="match status" value="1"/>
</dbReference>
<accession>A0A9D1PH91</accession>
<dbReference type="Gene3D" id="3.40.50.300">
    <property type="entry name" value="P-loop containing nucleotide triphosphate hydrolases"/>
    <property type="match status" value="1"/>
</dbReference>
<protein>
    <recommendedName>
        <fullName evidence="2">Septum site-determining protein MinD</fullName>
    </recommendedName>
    <alternativeName>
        <fullName evidence="9">Cell division inhibitor MinD</fullName>
    </alternativeName>
</protein>
<reference evidence="12" key="1">
    <citation type="journal article" date="2021" name="PeerJ">
        <title>Extensive microbial diversity within the chicken gut microbiome revealed by metagenomics and culture.</title>
        <authorList>
            <person name="Gilroy R."/>
            <person name="Ravi A."/>
            <person name="Getino M."/>
            <person name="Pursley I."/>
            <person name="Horton D.L."/>
            <person name="Alikhan N.F."/>
            <person name="Baker D."/>
            <person name="Gharbi K."/>
            <person name="Hall N."/>
            <person name="Watson M."/>
            <person name="Adriaenssens E.M."/>
            <person name="Foster-Nyarko E."/>
            <person name="Jarju S."/>
            <person name="Secka A."/>
            <person name="Antonio M."/>
            <person name="Oren A."/>
            <person name="Chaudhuri R.R."/>
            <person name="La Ragione R."/>
            <person name="Hildebrand F."/>
            <person name="Pallen M.J."/>
        </authorList>
    </citation>
    <scope>NUCLEOTIDE SEQUENCE</scope>
    <source>
        <strain evidence="12">CHK193-4272</strain>
    </source>
</reference>
<dbReference type="PANTHER" id="PTHR43384">
    <property type="entry name" value="SEPTUM SITE-DETERMINING PROTEIN MIND HOMOLOG, CHLOROPLASTIC-RELATED"/>
    <property type="match status" value="1"/>
</dbReference>
<dbReference type="Proteomes" id="UP000886808">
    <property type="component" value="Unassembled WGS sequence"/>
</dbReference>
<dbReference type="PIRSF" id="PIRSF003092">
    <property type="entry name" value="MinD"/>
    <property type="match status" value="1"/>
</dbReference>
<dbReference type="InterPro" id="IPR025501">
    <property type="entry name" value="MinD_FleN"/>
</dbReference>
<dbReference type="GO" id="GO:0005524">
    <property type="term" value="F:ATP binding"/>
    <property type="evidence" value="ECO:0007669"/>
    <property type="project" value="UniProtKB-KW"/>
</dbReference>
<evidence type="ECO:0000256" key="1">
    <source>
        <dbReference type="ARBA" id="ARBA00010257"/>
    </source>
</evidence>
<dbReference type="InterPro" id="IPR002586">
    <property type="entry name" value="CobQ/CobB/MinD/ParA_Nub-bd_dom"/>
</dbReference>
<feature type="binding site" evidence="10">
    <location>
        <begin position="11"/>
        <end position="18"/>
    </location>
    <ligand>
        <name>ATP</name>
        <dbReference type="ChEBI" id="CHEBI:30616"/>
    </ligand>
</feature>
<evidence type="ECO:0000259" key="11">
    <source>
        <dbReference type="Pfam" id="PF01656"/>
    </source>
</evidence>
<evidence type="ECO:0000256" key="7">
    <source>
        <dbReference type="ARBA" id="ARBA00023306"/>
    </source>
</evidence>
<proteinExistence type="inferred from homology"/>
<dbReference type="InterPro" id="IPR050625">
    <property type="entry name" value="ParA/MinD_ATPase"/>
</dbReference>
<dbReference type="GO" id="GO:0051782">
    <property type="term" value="P:negative regulation of cell division"/>
    <property type="evidence" value="ECO:0007669"/>
    <property type="project" value="TreeGrafter"/>
</dbReference>
<dbReference type="InterPro" id="IPR027417">
    <property type="entry name" value="P-loop_NTPase"/>
</dbReference>
<evidence type="ECO:0000313" key="13">
    <source>
        <dbReference type="Proteomes" id="UP000886808"/>
    </source>
</evidence>
<keyword evidence="7" id="KW-0131">Cell cycle</keyword>
<comment type="caution">
    <text evidence="12">The sequence shown here is derived from an EMBL/GenBank/DDBJ whole genome shotgun (WGS) entry which is preliminary data.</text>
</comment>
<keyword evidence="3" id="KW-0132">Cell division</keyword>
<evidence type="ECO:0000313" key="12">
    <source>
        <dbReference type="EMBL" id="HIV61373.1"/>
    </source>
</evidence>
<gene>
    <name evidence="12" type="primary">minD</name>
    <name evidence="12" type="ORF">H9746_00750</name>
</gene>
<dbReference type="GO" id="GO:0009898">
    <property type="term" value="C:cytoplasmic side of plasma membrane"/>
    <property type="evidence" value="ECO:0007669"/>
    <property type="project" value="TreeGrafter"/>
</dbReference>
<dbReference type="GO" id="GO:0000917">
    <property type="term" value="P:division septum assembly"/>
    <property type="evidence" value="ECO:0007669"/>
    <property type="project" value="UniProtKB-KW"/>
</dbReference>
<dbReference type="EMBL" id="DXIE01000006">
    <property type="protein sequence ID" value="HIV61373.1"/>
    <property type="molecule type" value="Genomic_DNA"/>
</dbReference>
<evidence type="ECO:0000256" key="10">
    <source>
        <dbReference type="PIRSR" id="PIRSR003092-1"/>
    </source>
</evidence>
<comment type="similarity">
    <text evidence="1">Belongs to the ParA family. MinD subfamily.</text>
</comment>
<evidence type="ECO:0000256" key="8">
    <source>
        <dbReference type="ARBA" id="ARBA00025436"/>
    </source>
</evidence>
<name>A0A9D1PH91_9FIRM</name>
<dbReference type="Pfam" id="PF01656">
    <property type="entry name" value="CbiA"/>
    <property type="match status" value="1"/>
</dbReference>
<sequence length="246" mass="26429">MFKVILVASGKGGTGKTSMTANVAAALAQKGHKTLVVDADVGLRNLDIVLGMSDLVVFSFADVALGIVSLEQAAAKHHDLDNLYLLTAPIELPKLDEDKITNIITEAQNQGFEYVIIDSPAGLGDEIKLFACISTQAIVVTMPDTASVRGAERVARLLEQENIMRIRIVVNRVRPSLIRQGIMGNIDDIMDEVGIPLLGVVPEDENVISYGSNGKCLIKHKKGGASTAFCNIAQRIDGVRLPIMRI</sequence>
<evidence type="ECO:0000256" key="2">
    <source>
        <dbReference type="ARBA" id="ARBA00016887"/>
    </source>
</evidence>
<feature type="domain" description="CobQ/CobB/MinD/ParA nucleotide binding" evidence="11">
    <location>
        <begin position="5"/>
        <end position="215"/>
    </location>
</feature>
<comment type="function">
    <text evidence="8">ATPase required for the correct placement of the division site. Cell division inhibitors MinC and MinD act in concert to form an inhibitor capable of blocking formation of the polar Z ring septums. Rapidly oscillates between the poles of the cell to destabilize FtsZ filaments that have formed before they mature into polar Z rings.</text>
</comment>
<dbReference type="PANTHER" id="PTHR43384:SF6">
    <property type="entry name" value="SEPTUM SITE-DETERMINING PROTEIN MIND HOMOLOG, CHLOROPLASTIC"/>
    <property type="match status" value="1"/>
</dbReference>
<dbReference type="AlphaFoldDB" id="A0A9D1PH91"/>
<reference evidence="12" key="2">
    <citation type="submission" date="2021-04" db="EMBL/GenBank/DDBJ databases">
        <authorList>
            <person name="Gilroy R."/>
        </authorList>
    </citation>
    <scope>NUCLEOTIDE SEQUENCE</scope>
    <source>
        <strain evidence="12">CHK193-4272</strain>
    </source>
</reference>
<keyword evidence="6" id="KW-0717">Septation</keyword>
<evidence type="ECO:0000256" key="6">
    <source>
        <dbReference type="ARBA" id="ARBA00023210"/>
    </source>
</evidence>